<dbReference type="Proteomes" id="UP001238163">
    <property type="component" value="Unassembled WGS sequence"/>
</dbReference>
<dbReference type="InterPro" id="IPR001347">
    <property type="entry name" value="SIS_dom"/>
</dbReference>
<dbReference type="GO" id="GO:0016853">
    <property type="term" value="F:isomerase activity"/>
    <property type="evidence" value="ECO:0007669"/>
    <property type="project" value="UniProtKB-KW"/>
</dbReference>
<name>A0AAE3VFW3_9BACT</name>
<dbReference type="PANTHER" id="PTHR30390">
    <property type="entry name" value="SEDOHEPTULOSE 7-PHOSPHATE ISOMERASE / DNAA INITIATOR-ASSOCIATING FACTOR FOR REPLICATION INITIATION"/>
    <property type="match status" value="1"/>
</dbReference>
<dbReference type="PROSITE" id="PS51464">
    <property type="entry name" value="SIS"/>
    <property type="match status" value="1"/>
</dbReference>
<gene>
    <name evidence="2" type="ORF">J3R75_001643</name>
</gene>
<dbReference type="EMBL" id="JAUSVL010000001">
    <property type="protein sequence ID" value="MDQ0289536.1"/>
    <property type="molecule type" value="Genomic_DNA"/>
</dbReference>
<protein>
    <submittedName>
        <fullName evidence="2">D-sedoheptulose 7-phosphate isomerase</fullName>
        <ecNumber evidence="2">5.3.1.28</ecNumber>
    </submittedName>
</protein>
<dbReference type="CDD" id="cd05006">
    <property type="entry name" value="SIS_GmhA"/>
    <property type="match status" value="1"/>
</dbReference>
<dbReference type="AlphaFoldDB" id="A0AAE3VFW3"/>
<evidence type="ECO:0000313" key="3">
    <source>
        <dbReference type="Proteomes" id="UP001238163"/>
    </source>
</evidence>
<proteinExistence type="predicted"/>
<dbReference type="InterPro" id="IPR035461">
    <property type="entry name" value="GmhA/DiaA"/>
</dbReference>
<sequence length="215" mass="22751">MKKTSFPELVDLLACYPALAVCEEAMASAIALLISTYEHDGTVFTCGNGGSAADADHIVGELLKGFVRRRPLPMAERAALSSVAGVDGDYLASRLQCGLRAMSLMSQQGLSSAVANDLGGDLGPAQQLYGMGRQGDMLIALSTSGNARNVALACRVAKLKGIPVVGMTGMMGGQLAELADICIKVPERETYRVQELHLPVYHALCRAVEAFFFPE</sequence>
<reference evidence="2" key="1">
    <citation type="submission" date="2023-07" db="EMBL/GenBank/DDBJ databases">
        <title>Genomic Encyclopedia of Type Strains, Phase IV (KMG-IV): sequencing the most valuable type-strain genomes for metagenomic binning, comparative biology and taxonomic classification.</title>
        <authorList>
            <person name="Goeker M."/>
        </authorList>
    </citation>
    <scope>NUCLEOTIDE SEQUENCE</scope>
    <source>
        <strain evidence="2">DSM 24202</strain>
    </source>
</reference>
<dbReference type="SUPFAM" id="SSF53697">
    <property type="entry name" value="SIS domain"/>
    <property type="match status" value="1"/>
</dbReference>
<dbReference type="InterPro" id="IPR046348">
    <property type="entry name" value="SIS_dom_sf"/>
</dbReference>
<keyword evidence="3" id="KW-1185">Reference proteome</keyword>
<dbReference type="GO" id="GO:1901135">
    <property type="term" value="P:carbohydrate derivative metabolic process"/>
    <property type="evidence" value="ECO:0007669"/>
    <property type="project" value="InterPro"/>
</dbReference>
<feature type="domain" description="SIS" evidence="1">
    <location>
        <begin position="33"/>
        <end position="214"/>
    </location>
</feature>
<dbReference type="InterPro" id="IPR050099">
    <property type="entry name" value="SIS_GmhA/DiaA_subfam"/>
</dbReference>
<dbReference type="GO" id="GO:0097367">
    <property type="term" value="F:carbohydrate derivative binding"/>
    <property type="evidence" value="ECO:0007669"/>
    <property type="project" value="InterPro"/>
</dbReference>
<accession>A0AAE3VFW3</accession>
<organism evidence="2 3">
    <name type="scientific">Oligosphaera ethanolica</name>
    <dbReference type="NCBI Taxonomy" id="760260"/>
    <lineage>
        <taxon>Bacteria</taxon>
        <taxon>Pseudomonadati</taxon>
        <taxon>Lentisphaerota</taxon>
        <taxon>Oligosphaeria</taxon>
        <taxon>Oligosphaerales</taxon>
        <taxon>Oligosphaeraceae</taxon>
        <taxon>Oligosphaera</taxon>
    </lineage>
</organism>
<evidence type="ECO:0000313" key="2">
    <source>
        <dbReference type="EMBL" id="MDQ0289536.1"/>
    </source>
</evidence>
<dbReference type="Pfam" id="PF13580">
    <property type="entry name" value="SIS_2"/>
    <property type="match status" value="1"/>
</dbReference>
<keyword evidence="2" id="KW-0413">Isomerase</keyword>
<comment type="caution">
    <text evidence="2">The sequence shown here is derived from an EMBL/GenBank/DDBJ whole genome shotgun (WGS) entry which is preliminary data.</text>
</comment>
<evidence type="ECO:0000259" key="1">
    <source>
        <dbReference type="PROSITE" id="PS51464"/>
    </source>
</evidence>
<dbReference type="RefSeq" id="WP_307260970.1">
    <property type="nucleotide sequence ID" value="NZ_JAUSVL010000001.1"/>
</dbReference>
<dbReference type="EC" id="5.3.1.28" evidence="2"/>
<dbReference type="Gene3D" id="3.40.50.10490">
    <property type="entry name" value="Glucose-6-phosphate isomerase like protein, domain 1"/>
    <property type="match status" value="1"/>
</dbReference>
<dbReference type="Pfam" id="PF01380">
    <property type="entry name" value="SIS"/>
    <property type="match status" value="1"/>
</dbReference>